<dbReference type="Pfam" id="PF20750">
    <property type="entry name" value="PAP_NTPase"/>
    <property type="match status" value="2"/>
</dbReference>
<evidence type="ECO:0000256" key="11">
    <source>
        <dbReference type="ARBA" id="ARBA00022842"/>
    </source>
</evidence>
<feature type="compositionally biased region" description="Acidic residues" evidence="13">
    <location>
        <begin position="647"/>
        <end position="664"/>
    </location>
</feature>
<keyword evidence="10" id="KW-0067">ATP-binding</keyword>
<name>A0ABD3QVK9_9STRA</name>
<protein>
    <recommendedName>
        <fullName evidence="5">polynucleotide adenylyltransferase</fullName>
        <ecNumber evidence="5">2.7.7.19</ecNumber>
    </recommendedName>
</protein>
<evidence type="ECO:0000259" key="16">
    <source>
        <dbReference type="Pfam" id="PF20750"/>
    </source>
</evidence>
<feature type="domain" description="Poly(A) polymerase RNA-binding" evidence="14">
    <location>
        <begin position="409"/>
        <end position="448"/>
    </location>
</feature>
<feature type="domain" description="Poly(A) polymerase central" evidence="15">
    <location>
        <begin position="249"/>
        <end position="380"/>
    </location>
</feature>
<dbReference type="InterPro" id="IPR007010">
    <property type="entry name" value="PolA_pol_RNA-bd_dom"/>
</dbReference>
<dbReference type="GO" id="GO:0006397">
    <property type="term" value="P:mRNA processing"/>
    <property type="evidence" value="ECO:0007669"/>
    <property type="project" value="UniProtKB-KW"/>
</dbReference>
<feature type="compositionally biased region" description="Basic and acidic residues" evidence="13">
    <location>
        <begin position="564"/>
        <end position="573"/>
    </location>
</feature>
<proteinExistence type="inferred from homology"/>
<reference evidence="17 18" key="1">
    <citation type="submission" date="2024-10" db="EMBL/GenBank/DDBJ databases">
        <title>Updated reference genomes for cyclostephanoid diatoms.</title>
        <authorList>
            <person name="Roberts W.R."/>
            <person name="Alverson A.J."/>
        </authorList>
    </citation>
    <scope>NUCLEOTIDE SEQUENCE [LARGE SCALE GENOMIC DNA]</scope>
    <source>
        <strain evidence="17 18">AJA276-08</strain>
    </source>
</reference>
<evidence type="ECO:0000259" key="14">
    <source>
        <dbReference type="Pfam" id="PF04926"/>
    </source>
</evidence>
<comment type="subcellular location">
    <subcellularLocation>
        <location evidence="3">Nucleus</location>
    </subcellularLocation>
</comment>
<keyword evidence="12" id="KW-0539">Nucleus</keyword>
<dbReference type="InterPro" id="IPR007012">
    <property type="entry name" value="PolA_pol_cen_dom"/>
</dbReference>
<feature type="region of interest" description="Disordered" evidence="13">
    <location>
        <begin position="564"/>
        <end position="727"/>
    </location>
</feature>
<dbReference type="SUPFAM" id="SSF81631">
    <property type="entry name" value="PAP/OAS1 substrate-binding domain"/>
    <property type="match status" value="1"/>
</dbReference>
<feature type="compositionally biased region" description="Low complexity" evidence="13">
    <location>
        <begin position="665"/>
        <end position="674"/>
    </location>
</feature>
<feature type="compositionally biased region" description="Basic and acidic residues" evidence="13">
    <location>
        <begin position="677"/>
        <end position="693"/>
    </location>
</feature>
<feature type="domain" description="Poly(A) polymerase nucleotidyltransferase" evidence="16">
    <location>
        <begin position="23"/>
        <end position="126"/>
    </location>
</feature>
<gene>
    <name evidence="17" type="ORF">ACHAW5_011152</name>
</gene>
<dbReference type="PANTHER" id="PTHR10682:SF10">
    <property type="entry name" value="POLYNUCLEOTIDE ADENYLYLTRANSFERASE"/>
    <property type="match status" value="1"/>
</dbReference>
<keyword evidence="9" id="KW-0547">Nucleotide-binding</keyword>
<feature type="compositionally biased region" description="Basic and acidic residues" evidence="13">
    <location>
        <begin position="584"/>
        <end position="595"/>
    </location>
</feature>
<dbReference type="PANTHER" id="PTHR10682">
    <property type="entry name" value="POLY A POLYMERASE"/>
    <property type="match status" value="1"/>
</dbReference>
<dbReference type="Proteomes" id="UP001530315">
    <property type="component" value="Unassembled WGS sequence"/>
</dbReference>
<evidence type="ECO:0000259" key="15">
    <source>
        <dbReference type="Pfam" id="PF04928"/>
    </source>
</evidence>
<evidence type="ECO:0000256" key="13">
    <source>
        <dbReference type="SAM" id="MobiDB-lite"/>
    </source>
</evidence>
<dbReference type="GO" id="GO:1990817">
    <property type="term" value="F:poly(A) RNA polymerase activity"/>
    <property type="evidence" value="ECO:0007669"/>
    <property type="project" value="UniProtKB-EC"/>
</dbReference>
<evidence type="ECO:0000256" key="1">
    <source>
        <dbReference type="ARBA" id="ARBA00001936"/>
    </source>
</evidence>
<feature type="compositionally biased region" description="Basic residues" evidence="13">
    <location>
        <begin position="574"/>
        <end position="583"/>
    </location>
</feature>
<organism evidence="17 18">
    <name type="scientific">Stephanodiscus triporus</name>
    <dbReference type="NCBI Taxonomy" id="2934178"/>
    <lineage>
        <taxon>Eukaryota</taxon>
        <taxon>Sar</taxon>
        <taxon>Stramenopiles</taxon>
        <taxon>Ochrophyta</taxon>
        <taxon>Bacillariophyta</taxon>
        <taxon>Coscinodiscophyceae</taxon>
        <taxon>Thalassiosirophycidae</taxon>
        <taxon>Stephanodiscales</taxon>
        <taxon>Stephanodiscaceae</taxon>
        <taxon>Stephanodiscus</taxon>
    </lineage>
</organism>
<sequence>MIDLTATIGGRTVSPALPIVDGSPPSQIEMSLQSSLDAYVSSHVPIESGDGIRAREGVLVELGRLHREWVRCVAMRAGLNRDAVDGAGGELFTSGSYRLGVHEPGADIDCIAVAPSFCTREDFFGSGYVPPGGKGGGGSEYDDEYDDEGVIRRDPDSLAERIRRHPDVSNFVPVENAAVPILTFDWEGVNIDLLFARLASPSVPPGIDIDDDAILSGVDPATEKSLNGPRVTNLIAALAGGTEERYRTFLYVVRLVRKWAKCRGLYSNKMGYWGGVNINIAVCLVLQLYPNACPASLLRKFFLVFKSWRWPNPVMLTRPHDAGLGLPVWNSHQAATMRQVAPMITPAYPAMNSTLSISRQTLQILHEEFCRGHSIVDGLYRDYQRGDVRNNGGDVETGDIWKELFEPSDFFIGYPHYLSLCIVGPTQQDAQAWAGFVESRMRKLVSDMMGRSLPLSKIQLWPKKFDACVADRTALLTHAQRANSITYFIGFRVDTLRMRGNQLDVERQLANFRNYELSRFYPLLPGMDILPRSFGVKELPRMCFEGMYEGGKVAAMKRRRMLIEADPKRQEAKNKRKLARLKKKMEVMQRKKMEAEASASNAKAKNEEEILAEANVKDEATTEENVADSRKKRKREDEGETNPVKGEEEDDNEEEEEEEEEEAALLESALDAIEGAGVERGKTREEAEIDRQKLLAGELLGDAEDEPDGGGANAASNGEACGDRKLTREEREAEILRRSGLVIVSDDEATVLGGNRILPWRHGYRRMMAGVKKEEPTDDVAGDEKPNVEALQKPISRRVRTVIKFKTKFDVVELDAGGRVIDKV</sequence>
<dbReference type="Pfam" id="PF04926">
    <property type="entry name" value="PAP_RNA-bind"/>
    <property type="match status" value="1"/>
</dbReference>
<dbReference type="InterPro" id="IPR048840">
    <property type="entry name" value="PolA_pol_NTPase"/>
</dbReference>
<dbReference type="InterPro" id="IPR043519">
    <property type="entry name" value="NT_sf"/>
</dbReference>
<comment type="cofactor">
    <cofactor evidence="2">
        <name>Mg(2+)</name>
        <dbReference type="ChEBI" id="CHEBI:18420"/>
    </cofactor>
</comment>
<evidence type="ECO:0000256" key="6">
    <source>
        <dbReference type="ARBA" id="ARBA00022664"/>
    </source>
</evidence>
<evidence type="ECO:0000313" key="17">
    <source>
        <dbReference type="EMBL" id="KAL3804232.1"/>
    </source>
</evidence>
<evidence type="ECO:0000256" key="7">
    <source>
        <dbReference type="ARBA" id="ARBA00022679"/>
    </source>
</evidence>
<accession>A0ABD3QVK9</accession>
<dbReference type="Gene3D" id="3.30.70.590">
    <property type="entry name" value="Poly(A) polymerase predicted RNA binding domain"/>
    <property type="match status" value="1"/>
</dbReference>
<evidence type="ECO:0000256" key="12">
    <source>
        <dbReference type="ARBA" id="ARBA00023242"/>
    </source>
</evidence>
<evidence type="ECO:0000256" key="9">
    <source>
        <dbReference type="ARBA" id="ARBA00022741"/>
    </source>
</evidence>
<dbReference type="EC" id="2.7.7.19" evidence="5"/>
<dbReference type="Gene3D" id="3.30.460.10">
    <property type="entry name" value="Beta Polymerase, domain 2"/>
    <property type="match status" value="1"/>
</dbReference>
<dbReference type="EMBL" id="JALLAZ020000094">
    <property type="protein sequence ID" value="KAL3804232.1"/>
    <property type="molecule type" value="Genomic_DNA"/>
</dbReference>
<dbReference type="SUPFAM" id="SSF81301">
    <property type="entry name" value="Nucleotidyltransferase"/>
    <property type="match status" value="1"/>
</dbReference>
<dbReference type="GO" id="GO:0005634">
    <property type="term" value="C:nucleus"/>
    <property type="evidence" value="ECO:0007669"/>
    <property type="project" value="UniProtKB-SubCell"/>
</dbReference>
<dbReference type="CDD" id="cd05402">
    <property type="entry name" value="NT_PAP_TUTase"/>
    <property type="match status" value="1"/>
</dbReference>
<evidence type="ECO:0000256" key="5">
    <source>
        <dbReference type="ARBA" id="ARBA00012388"/>
    </source>
</evidence>
<dbReference type="GO" id="GO:0005524">
    <property type="term" value="F:ATP binding"/>
    <property type="evidence" value="ECO:0007669"/>
    <property type="project" value="UniProtKB-KW"/>
</dbReference>
<keyword evidence="6" id="KW-0507">mRNA processing</keyword>
<keyword evidence="11" id="KW-0460">Magnesium</keyword>
<dbReference type="GO" id="GO:0046872">
    <property type="term" value="F:metal ion binding"/>
    <property type="evidence" value="ECO:0007669"/>
    <property type="project" value="UniProtKB-KW"/>
</dbReference>
<dbReference type="AlphaFoldDB" id="A0ABD3QVK9"/>
<evidence type="ECO:0000256" key="3">
    <source>
        <dbReference type="ARBA" id="ARBA00004123"/>
    </source>
</evidence>
<dbReference type="Pfam" id="PF04928">
    <property type="entry name" value="PAP_central"/>
    <property type="match status" value="1"/>
</dbReference>
<dbReference type="SUPFAM" id="SSF55003">
    <property type="entry name" value="PAP/Archaeal CCA-adding enzyme, C-terminal domain"/>
    <property type="match status" value="1"/>
</dbReference>
<evidence type="ECO:0000256" key="2">
    <source>
        <dbReference type="ARBA" id="ARBA00001946"/>
    </source>
</evidence>
<feature type="domain" description="Poly(A) polymerase nucleotidyltransferase" evidence="16">
    <location>
        <begin position="156"/>
        <end position="236"/>
    </location>
</feature>
<keyword evidence="7" id="KW-0808">Transferase</keyword>
<comment type="cofactor">
    <cofactor evidence="1">
        <name>Mn(2+)</name>
        <dbReference type="ChEBI" id="CHEBI:29035"/>
    </cofactor>
</comment>
<keyword evidence="8" id="KW-0479">Metal-binding</keyword>
<dbReference type="Gene3D" id="1.10.1410.10">
    <property type="match status" value="1"/>
</dbReference>
<keyword evidence="18" id="KW-1185">Reference proteome</keyword>
<evidence type="ECO:0000313" key="18">
    <source>
        <dbReference type="Proteomes" id="UP001530315"/>
    </source>
</evidence>
<comment type="similarity">
    <text evidence="4">Belongs to the poly(A) polymerase family.</text>
</comment>
<evidence type="ECO:0000256" key="8">
    <source>
        <dbReference type="ARBA" id="ARBA00022723"/>
    </source>
</evidence>
<evidence type="ECO:0000256" key="4">
    <source>
        <dbReference type="ARBA" id="ARBA00010912"/>
    </source>
</evidence>
<comment type="caution">
    <text evidence="17">The sequence shown here is derived from an EMBL/GenBank/DDBJ whole genome shotgun (WGS) entry which is preliminary data.</text>
</comment>
<evidence type="ECO:0000256" key="10">
    <source>
        <dbReference type="ARBA" id="ARBA00022840"/>
    </source>
</evidence>
<dbReference type="InterPro" id="IPR011068">
    <property type="entry name" value="NuclTrfase_I-like_C"/>
</dbReference>